<protein>
    <submittedName>
        <fullName evidence="1">Uncharacterized protein</fullName>
    </submittedName>
</protein>
<dbReference type="AlphaFoldDB" id="A0A6A5S5U8"/>
<dbReference type="RefSeq" id="XP_033454124.1">
    <property type="nucleotide sequence ID" value="XM_033587147.1"/>
</dbReference>
<sequence>MYVMCTSMSQVSSILSLAAVQEMTSQQNCLVQRHHWCHSMLLRSLEPLLGMGSFQHLWMKLLPLAHLRLLTQLSHCVRAAISKASNAAILQAACTDVERGSNAA</sequence>
<reference evidence="1" key="1">
    <citation type="journal article" date="2020" name="Stud. Mycol.">
        <title>101 Dothideomycetes genomes: a test case for predicting lifestyles and emergence of pathogens.</title>
        <authorList>
            <person name="Haridas S."/>
            <person name="Albert R."/>
            <person name="Binder M."/>
            <person name="Bloem J."/>
            <person name="Labutti K."/>
            <person name="Salamov A."/>
            <person name="Andreopoulos B."/>
            <person name="Baker S."/>
            <person name="Barry K."/>
            <person name="Bills G."/>
            <person name="Bluhm B."/>
            <person name="Cannon C."/>
            <person name="Castanera R."/>
            <person name="Culley D."/>
            <person name="Daum C."/>
            <person name="Ezra D."/>
            <person name="Gonzalez J."/>
            <person name="Henrissat B."/>
            <person name="Kuo A."/>
            <person name="Liang C."/>
            <person name="Lipzen A."/>
            <person name="Lutzoni F."/>
            <person name="Magnuson J."/>
            <person name="Mondo S."/>
            <person name="Nolan M."/>
            <person name="Ohm R."/>
            <person name="Pangilinan J."/>
            <person name="Park H.-J."/>
            <person name="Ramirez L."/>
            <person name="Alfaro M."/>
            <person name="Sun H."/>
            <person name="Tritt A."/>
            <person name="Yoshinaga Y."/>
            <person name="Zwiers L.-H."/>
            <person name="Turgeon B."/>
            <person name="Goodwin S."/>
            <person name="Spatafora J."/>
            <person name="Crous P."/>
            <person name="Grigoriev I."/>
        </authorList>
    </citation>
    <scope>NUCLEOTIDE SEQUENCE</scope>
    <source>
        <strain evidence="1">CBS 183.55</strain>
    </source>
</reference>
<gene>
    <name evidence="1" type="ORF">M421DRAFT_107085</name>
</gene>
<organism evidence="1 2">
    <name type="scientific">Didymella exigua CBS 183.55</name>
    <dbReference type="NCBI Taxonomy" id="1150837"/>
    <lineage>
        <taxon>Eukaryota</taxon>
        <taxon>Fungi</taxon>
        <taxon>Dikarya</taxon>
        <taxon>Ascomycota</taxon>
        <taxon>Pezizomycotina</taxon>
        <taxon>Dothideomycetes</taxon>
        <taxon>Pleosporomycetidae</taxon>
        <taxon>Pleosporales</taxon>
        <taxon>Pleosporineae</taxon>
        <taxon>Didymellaceae</taxon>
        <taxon>Didymella</taxon>
    </lineage>
</organism>
<evidence type="ECO:0000313" key="2">
    <source>
        <dbReference type="Proteomes" id="UP000800082"/>
    </source>
</evidence>
<name>A0A6A5S5U8_9PLEO</name>
<dbReference type="GeneID" id="54344793"/>
<accession>A0A6A5S5U8</accession>
<keyword evidence="2" id="KW-1185">Reference proteome</keyword>
<dbReference type="Proteomes" id="UP000800082">
    <property type="component" value="Unassembled WGS sequence"/>
</dbReference>
<proteinExistence type="predicted"/>
<evidence type="ECO:0000313" key="1">
    <source>
        <dbReference type="EMBL" id="KAF1933876.1"/>
    </source>
</evidence>
<dbReference type="EMBL" id="ML978956">
    <property type="protein sequence ID" value="KAF1933876.1"/>
    <property type="molecule type" value="Genomic_DNA"/>
</dbReference>